<evidence type="ECO:0000256" key="1">
    <source>
        <dbReference type="SAM" id="Phobius"/>
    </source>
</evidence>
<keyword evidence="1" id="KW-0812">Transmembrane</keyword>
<sequence length="129" mass="14852">MSLSPIQLFFTSGFLTVTWDKLAPGANVSNSVILKPIQFGVMNITAAQVTYYPSETAEKPRVGYTTSLGEYYIYRLKDYERKFASKYFDWLMFFAMLLPTIGLPFFLWSNSKKKYDAFMAKESKSSKKD</sequence>
<organism evidence="2 3">
    <name type="scientific">Romanomermis culicivorax</name>
    <name type="common">Nematode worm</name>
    <dbReference type="NCBI Taxonomy" id="13658"/>
    <lineage>
        <taxon>Eukaryota</taxon>
        <taxon>Metazoa</taxon>
        <taxon>Ecdysozoa</taxon>
        <taxon>Nematoda</taxon>
        <taxon>Enoplea</taxon>
        <taxon>Dorylaimia</taxon>
        <taxon>Mermithida</taxon>
        <taxon>Mermithoidea</taxon>
        <taxon>Mermithidae</taxon>
        <taxon>Romanomermis</taxon>
    </lineage>
</organism>
<dbReference type="Pfam" id="PF05753">
    <property type="entry name" value="TRAP_beta"/>
    <property type="match status" value="1"/>
</dbReference>
<keyword evidence="2" id="KW-1185">Reference proteome</keyword>
<dbReference type="PANTHER" id="PTHR12861">
    <property type="entry name" value="TRANSLOCON-ASSOCIATED PROTEIN, BETA SUBUNIT PRECURSOR TRAP-BETA SIGNAL SEQUENCE RECEPTOR BETA SUBUNIT"/>
    <property type="match status" value="1"/>
</dbReference>
<feature type="transmembrane region" description="Helical" evidence="1">
    <location>
        <begin position="87"/>
        <end position="108"/>
    </location>
</feature>
<accession>A0A915KCA5</accession>
<dbReference type="GO" id="GO:0005783">
    <property type="term" value="C:endoplasmic reticulum"/>
    <property type="evidence" value="ECO:0007669"/>
    <property type="project" value="TreeGrafter"/>
</dbReference>
<proteinExistence type="predicted"/>
<dbReference type="WBParaSite" id="nRc.2.0.1.t36000-RA">
    <property type="protein sequence ID" value="nRc.2.0.1.t36000-RA"/>
    <property type="gene ID" value="nRc.2.0.1.g36000"/>
</dbReference>
<keyword evidence="1" id="KW-0472">Membrane</keyword>
<dbReference type="Proteomes" id="UP000887565">
    <property type="component" value="Unplaced"/>
</dbReference>
<reference evidence="3" key="1">
    <citation type="submission" date="2022-11" db="UniProtKB">
        <authorList>
            <consortium name="WormBaseParasite"/>
        </authorList>
    </citation>
    <scope>IDENTIFICATION</scope>
</reference>
<dbReference type="PANTHER" id="PTHR12861:SF3">
    <property type="entry name" value="TRANSLOCON-ASSOCIATED PROTEIN SUBUNIT BETA"/>
    <property type="match status" value="1"/>
</dbReference>
<keyword evidence="1" id="KW-1133">Transmembrane helix</keyword>
<dbReference type="AlphaFoldDB" id="A0A915KCA5"/>
<evidence type="ECO:0000313" key="2">
    <source>
        <dbReference type="Proteomes" id="UP000887565"/>
    </source>
</evidence>
<protein>
    <submittedName>
        <fullName evidence="3">Translocon-associated protein subunit beta</fullName>
    </submittedName>
</protein>
<name>A0A915KCA5_ROMCU</name>
<evidence type="ECO:0000313" key="3">
    <source>
        <dbReference type="WBParaSite" id="nRc.2.0.1.t36000-RA"/>
    </source>
</evidence>
<dbReference type="OMA" id="PGANISH"/>